<dbReference type="PANTHER" id="PTHR47331:SF1">
    <property type="entry name" value="GAG-LIKE PROTEIN"/>
    <property type="match status" value="1"/>
</dbReference>
<feature type="non-terminal residue" evidence="1">
    <location>
        <position position="1"/>
    </location>
</feature>
<dbReference type="InterPro" id="IPR008042">
    <property type="entry name" value="Retrotrans_Pao"/>
</dbReference>
<evidence type="ECO:0000313" key="2">
    <source>
        <dbReference type="Proteomes" id="UP000708208"/>
    </source>
</evidence>
<keyword evidence="2" id="KW-1185">Reference proteome</keyword>
<dbReference type="OrthoDB" id="416987at2759"/>
<comment type="caution">
    <text evidence="1">The sequence shown here is derived from an EMBL/GenBank/DDBJ whole genome shotgun (WGS) entry which is preliminary data.</text>
</comment>
<protein>
    <submittedName>
        <fullName evidence="1">Uncharacterized protein</fullName>
    </submittedName>
</protein>
<sequence>VPLQTVKVKVLGPEGKERTVRAILDPGAQKSAILKSTETGLRLPVSHSVILGHFLFCGQQTNFAEHKVYRAEIKSLDGSFVLELNLIDESTILAGAPTVRLAELLLGNDVYGKLLTGRIQHTEVGIAAIATRFGWVISCENNAPFSSETLTTSMTLILNEEDRYKVQLPWVMPKSSNNWNQALKRLSSTTKKLKDTGYYDTYQEVFMEWLREGVIEEVIPEQVNSPVAHYLPHRAIIKLESSTTKVRPVFDASCKLGKKLSLNDCLAKGPNQLELIPDILLRFRLRAVGIIADIRKALLMIAVYPGDRDVLRFLWWERDMTTIKVFRHRRVVFGVSSSPLQLAAVIEHHLLQNHSEIAGLLLSSFYVDNCVVSLDNANDYHQFRSKSVRLMEKAKMDLRCWETSLEGDDSGAAYINLPRRVAEVPPEEGDWTLHVFTDASQAAYAAVAFFRVQLGKRVTVRPLQAKSRLAPLKATIPRLELLACLIGARLTSLIKAGARQEWKTILWSDSMTALTWIRRSDNWGTFVNNTV</sequence>
<dbReference type="Proteomes" id="UP000708208">
    <property type="component" value="Unassembled WGS sequence"/>
</dbReference>
<gene>
    <name evidence="1" type="ORF">AFUS01_LOCUS17749</name>
</gene>
<dbReference type="Pfam" id="PF05380">
    <property type="entry name" value="Peptidase_A17"/>
    <property type="match status" value="1"/>
</dbReference>
<reference evidence="1" key="1">
    <citation type="submission" date="2021-06" db="EMBL/GenBank/DDBJ databases">
        <authorList>
            <person name="Hodson N. C."/>
            <person name="Mongue J. A."/>
            <person name="Jaron S. K."/>
        </authorList>
    </citation>
    <scope>NUCLEOTIDE SEQUENCE</scope>
</reference>
<accession>A0A8J2K454</accession>
<dbReference type="AlphaFoldDB" id="A0A8J2K454"/>
<dbReference type="PANTHER" id="PTHR47331">
    <property type="entry name" value="PHD-TYPE DOMAIN-CONTAINING PROTEIN"/>
    <property type="match status" value="1"/>
</dbReference>
<dbReference type="EMBL" id="CAJVCH010171959">
    <property type="protein sequence ID" value="CAG7729007.1"/>
    <property type="molecule type" value="Genomic_DNA"/>
</dbReference>
<name>A0A8J2K454_9HEXA</name>
<evidence type="ECO:0000313" key="1">
    <source>
        <dbReference type="EMBL" id="CAG7729007.1"/>
    </source>
</evidence>
<proteinExistence type="predicted"/>
<organism evidence="1 2">
    <name type="scientific">Allacma fusca</name>
    <dbReference type="NCBI Taxonomy" id="39272"/>
    <lineage>
        <taxon>Eukaryota</taxon>
        <taxon>Metazoa</taxon>
        <taxon>Ecdysozoa</taxon>
        <taxon>Arthropoda</taxon>
        <taxon>Hexapoda</taxon>
        <taxon>Collembola</taxon>
        <taxon>Symphypleona</taxon>
        <taxon>Sminthuridae</taxon>
        <taxon>Allacma</taxon>
    </lineage>
</organism>